<feature type="signal peptide" evidence="2">
    <location>
        <begin position="1"/>
        <end position="19"/>
    </location>
</feature>
<dbReference type="InterPro" id="IPR021293">
    <property type="entry name" value="DUF2865"/>
</dbReference>
<dbReference type="EMBL" id="BMGG01000001">
    <property type="protein sequence ID" value="GGC51316.1"/>
    <property type="molecule type" value="Genomic_DNA"/>
</dbReference>
<keyword evidence="4" id="KW-1185">Reference proteome</keyword>
<evidence type="ECO:0000313" key="4">
    <source>
        <dbReference type="Proteomes" id="UP000637002"/>
    </source>
</evidence>
<proteinExistence type="predicted"/>
<evidence type="ECO:0008006" key="5">
    <source>
        <dbReference type="Google" id="ProtNLM"/>
    </source>
</evidence>
<reference evidence="3" key="1">
    <citation type="journal article" date="2014" name="Int. J. Syst. Evol. Microbiol.">
        <title>Complete genome sequence of Corynebacterium casei LMG S-19264T (=DSM 44701T), isolated from a smear-ripened cheese.</title>
        <authorList>
            <consortium name="US DOE Joint Genome Institute (JGI-PGF)"/>
            <person name="Walter F."/>
            <person name="Albersmeier A."/>
            <person name="Kalinowski J."/>
            <person name="Ruckert C."/>
        </authorList>
    </citation>
    <scope>NUCLEOTIDE SEQUENCE</scope>
    <source>
        <strain evidence="3">CGMCC 1.12919</strain>
    </source>
</reference>
<reference evidence="3" key="2">
    <citation type="submission" date="2020-09" db="EMBL/GenBank/DDBJ databases">
        <authorList>
            <person name="Sun Q."/>
            <person name="Zhou Y."/>
        </authorList>
    </citation>
    <scope>NUCLEOTIDE SEQUENCE</scope>
    <source>
        <strain evidence="3">CGMCC 1.12919</strain>
    </source>
</reference>
<feature type="region of interest" description="Disordered" evidence="1">
    <location>
        <begin position="321"/>
        <end position="346"/>
    </location>
</feature>
<keyword evidence="2" id="KW-0732">Signal</keyword>
<dbReference type="AlphaFoldDB" id="A0A916TXY1"/>
<comment type="caution">
    <text evidence="3">The sequence shown here is derived from an EMBL/GenBank/DDBJ whole genome shotgun (WGS) entry which is preliminary data.</text>
</comment>
<gene>
    <name evidence="3" type="ORF">GCM10010994_08060</name>
</gene>
<evidence type="ECO:0000256" key="1">
    <source>
        <dbReference type="SAM" id="MobiDB-lite"/>
    </source>
</evidence>
<evidence type="ECO:0000313" key="3">
    <source>
        <dbReference type="EMBL" id="GGC51316.1"/>
    </source>
</evidence>
<evidence type="ECO:0000256" key="2">
    <source>
        <dbReference type="SAM" id="SignalP"/>
    </source>
</evidence>
<dbReference type="Proteomes" id="UP000637002">
    <property type="component" value="Unassembled WGS sequence"/>
</dbReference>
<feature type="compositionally biased region" description="Low complexity" evidence="1">
    <location>
        <begin position="334"/>
        <end position="346"/>
    </location>
</feature>
<feature type="region of interest" description="Disordered" evidence="1">
    <location>
        <begin position="75"/>
        <end position="94"/>
    </location>
</feature>
<protein>
    <recommendedName>
        <fullName evidence="5">DUF2865 domain-containing protein</fullName>
    </recommendedName>
</protein>
<accession>A0A916TXY1</accession>
<name>A0A916TXY1_9HYPH</name>
<sequence>MAAVACLLGLAALAMPARAADNAGIYEFLSGNNGRAAARPQVPRAAAPARYAPYAAYAVGTPTYAPAQNTIRVQGRRSIRKTPRGSAAAGGGSAPSGKVFANPANMADGGQFAPVSRGKVCVRLCDGFQYPAENLGSSDDVTEMLCQARCPDSEVRMFTVRDADSLNSATDRDKRAYRDLATAFSYQRERPAACSCRNPSKLGKTLSPLEDPTLRRGDTVITEEGAKVFRGSPGRAHHEREFADATKVGYLSPSQKAAFGIAPLKSFVSKTRRRDARILASEEYGPAMPGAVVAQPSTAQDVGSRGDPRVILASPFADADAFSSPKEAPPPVVEPTAADGEQLGAVGATAVGTGTVSASTATVAR</sequence>
<organism evidence="3 4">
    <name type="scientific">Chelatococcus reniformis</name>
    <dbReference type="NCBI Taxonomy" id="1494448"/>
    <lineage>
        <taxon>Bacteria</taxon>
        <taxon>Pseudomonadati</taxon>
        <taxon>Pseudomonadota</taxon>
        <taxon>Alphaproteobacteria</taxon>
        <taxon>Hyphomicrobiales</taxon>
        <taxon>Chelatococcaceae</taxon>
        <taxon>Chelatococcus</taxon>
    </lineage>
</organism>
<feature type="chain" id="PRO_5037986398" description="DUF2865 domain-containing protein" evidence="2">
    <location>
        <begin position="20"/>
        <end position="365"/>
    </location>
</feature>
<dbReference type="Pfam" id="PF11064">
    <property type="entry name" value="DUF2865"/>
    <property type="match status" value="1"/>
</dbReference>